<dbReference type="InterPro" id="IPR002104">
    <property type="entry name" value="Integrase_catalytic"/>
</dbReference>
<dbReference type="Proteomes" id="UP001597233">
    <property type="component" value="Unassembled WGS sequence"/>
</dbReference>
<dbReference type="InterPro" id="IPR011010">
    <property type="entry name" value="DNA_brk_join_enz"/>
</dbReference>
<dbReference type="PROSITE" id="PS51900">
    <property type="entry name" value="CB"/>
    <property type="match status" value="1"/>
</dbReference>
<feature type="domain" description="Core-binding (CB)" evidence="7">
    <location>
        <begin position="68"/>
        <end position="151"/>
    </location>
</feature>
<dbReference type="RefSeq" id="WP_347327336.1">
    <property type="nucleotide sequence ID" value="NZ_JBCGUH010000026.1"/>
</dbReference>
<dbReference type="PANTHER" id="PTHR30349:SF64">
    <property type="entry name" value="PROPHAGE INTEGRASE INTD-RELATED"/>
    <property type="match status" value="1"/>
</dbReference>
<dbReference type="InterPro" id="IPR013762">
    <property type="entry name" value="Integrase-like_cat_sf"/>
</dbReference>
<dbReference type="CDD" id="cd01189">
    <property type="entry name" value="INT_ICEBs1_C_like"/>
    <property type="match status" value="1"/>
</dbReference>
<dbReference type="Gene3D" id="1.10.150.130">
    <property type="match status" value="1"/>
</dbReference>
<evidence type="ECO:0000259" key="6">
    <source>
        <dbReference type="PROSITE" id="PS51898"/>
    </source>
</evidence>
<keyword evidence="9" id="KW-1185">Reference proteome</keyword>
<evidence type="ECO:0000256" key="2">
    <source>
        <dbReference type="ARBA" id="ARBA00022908"/>
    </source>
</evidence>
<dbReference type="InterPro" id="IPR010998">
    <property type="entry name" value="Integrase_recombinase_N"/>
</dbReference>
<name>A0ABW4RCG9_9BACL</name>
<dbReference type="Gene3D" id="1.10.443.10">
    <property type="entry name" value="Intergrase catalytic core"/>
    <property type="match status" value="1"/>
</dbReference>
<evidence type="ECO:0000256" key="5">
    <source>
        <dbReference type="PROSITE-ProRule" id="PRU01248"/>
    </source>
</evidence>
<dbReference type="PANTHER" id="PTHR30349">
    <property type="entry name" value="PHAGE INTEGRASE-RELATED"/>
    <property type="match status" value="1"/>
</dbReference>
<dbReference type="PROSITE" id="PS51898">
    <property type="entry name" value="TYR_RECOMBINASE"/>
    <property type="match status" value="1"/>
</dbReference>
<dbReference type="Pfam" id="PF14659">
    <property type="entry name" value="Phage_int_SAM_3"/>
    <property type="match status" value="1"/>
</dbReference>
<evidence type="ECO:0000256" key="3">
    <source>
        <dbReference type="ARBA" id="ARBA00023125"/>
    </source>
</evidence>
<comment type="caution">
    <text evidence="8">The sequence shown here is derived from an EMBL/GenBank/DDBJ whole genome shotgun (WGS) entry which is preliminary data.</text>
</comment>
<evidence type="ECO:0000259" key="7">
    <source>
        <dbReference type="PROSITE" id="PS51900"/>
    </source>
</evidence>
<evidence type="ECO:0000313" key="8">
    <source>
        <dbReference type="EMBL" id="MFD1883944.1"/>
    </source>
</evidence>
<comment type="similarity">
    <text evidence="1">Belongs to the 'phage' integrase family.</text>
</comment>
<dbReference type="InterPro" id="IPR028259">
    <property type="entry name" value="AP2-like_int_N"/>
</dbReference>
<keyword evidence="2" id="KW-0229">DNA integration</keyword>
<reference evidence="9" key="1">
    <citation type="journal article" date="2019" name="Int. J. Syst. Evol. Microbiol.">
        <title>The Global Catalogue of Microorganisms (GCM) 10K type strain sequencing project: providing services to taxonomists for standard genome sequencing and annotation.</title>
        <authorList>
            <consortium name="The Broad Institute Genomics Platform"/>
            <consortium name="The Broad Institute Genome Sequencing Center for Infectious Disease"/>
            <person name="Wu L."/>
            <person name="Ma J."/>
        </authorList>
    </citation>
    <scope>NUCLEOTIDE SEQUENCE [LARGE SCALE GENOMIC DNA]</scope>
    <source>
        <strain evidence="9">CCUG 54950</strain>
    </source>
</reference>
<keyword evidence="4" id="KW-0233">DNA recombination</keyword>
<dbReference type="InterPro" id="IPR044068">
    <property type="entry name" value="CB"/>
</dbReference>
<evidence type="ECO:0000256" key="1">
    <source>
        <dbReference type="ARBA" id="ARBA00008857"/>
    </source>
</evidence>
<dbReference type="InterPro" id="IPR004107">
    <property type="entry name" value="Integrase_SAM-like_N"/>
</dbReference>
<dbReference type="EMBL" id="JBHUEH010000001">
    <property type="protein sequence ID" value="MFD1883944.1"/>
    <property type="molecule type" value="Genomic_DNA"/>
</dbReference>
<sequence>MARAKRYPKVRELSNGRFTYRYSVINSETGKRKQKETRGFSTAKEAYQEGLRIEEEIARGIYIEESKLLVKDWADKWLEIYSSSGRVKPSSIHTRRSNLSVLKRKLGFLKLKDVTPMIYQDMLDDMKKEGKQKNTISNFHTTAKMMFKKAKQLELIAKNPTEDAEIPVYSKTVEELETEEEIPRFLEKNELATLLKVSQEHGDTQMYHALFVLSYTGLRVGEMLALKLSDIDRINKRIKVAKTLFERGGIKKFKLIPPKTKSSRRSVDLGSSVLKIISKQEAWRNEFIMFRRNEIHNVGDFLFLNQKTLPGYPLSEGDVLDFMKKMLKKSGLNESLTPHSLRHTYTSLMAEAGVELPAIQRLLGHSNDVITQTIYLHITKTKKKEAVDKLDSLMSGVF</sequence>
<dbReference type="Pfam" id="PF00589">
    <property type="entry name" value="Phage_integrase"/>
    <property type="match status" value="1"/>
</dbReference>
<evidence type="ECO:0000313" key="9">
    <source>
        <dbReference type="Proteomes" id="UP001597233"/>
    </source>
</evidence>
<feature type="domain" description="Tyr recombinase" evidence="6">
    <location>
        <begin position="181"/>
        <end position="388"/>
    </location>
</feature>
<accession>A0ABW4RCG9</accession>
<dbReference type="Pfam" id="PF14657">
    <property type="entry name" value="Arm-DNA-bind_4"/>
    <property type="match status" value="1"/>
</dbReference>
<keyword evidence="3 5" id="KW-0238">DNA-binding</keyword>
<proteinExistence type="inferred from homology"/>
<evidence type="ECO:0000256" key="4">
    <source>
        <dbReference type="ARBA" id="ARBA00023172"/>
    </source>
</evidence>
<dbReference type="SUPFAM" id="SSF56349">
    <property type="entry name" value="DNA breaking-rejoining enzymes"/>
    <property type="match status" value="1"/>
</dbReference>
<protein>
    <submittedName>
        <fullName evidence="8">Tyrosine-type recombinase/integrase</fullName>
    </submittedName>
</protein>
<organism evidence="8 9">
    <name type="scientific">Paenibacillus wenxiniae</name>
    <dbReference type="NCBI Taxonomy" id="1636843"/>
    <lineage>
        <taxon>Bacteria</taxon>
        <taxon>Bacillati</taxon>
        <taxon>Bacillota</taxon>
        <taxon>Bacilli</taxon>
        <taxon>Bacillales</taxon>
        <taxon>Paenibacillaceae</taxon>
        <taxon>Paenibacillus</taxon>
    </lineage>
</organism>
<gene>
    <name evidence="8" type="ORF">ACFSC9_00215</name>
</gene>
<dbReference type="InterPro" id="IPR050090">
    <property type="entry name" value="Tyrosine_recombinase_XerCD"/>
</dbReference>